<dbReference type="GO" id="GO:0000160">
    <property type="term" value="P:phosphorelay signal transduction system"/>
    <property type="evidence" value="ECO:0007669"/>
    <property type="project" value="InterPro"/>
</dbReference>
<keyword evidence="1 2" id="KW-0597">Phosphoprotein</keyword>
<dbReference type="EMBL" id="CP096115">
    <property type="protein sequence ID" value="UUX93424.1"/>
    <property type="molecule type" value="Genomic_DNA"/>
</dbReference>
<dbReference type="KEGG" id="mend:L6E24_04680"/>
<dbReference type="RefSeq" id="WP_257743562.1">
    <property type="nucleotide sequence ID" value="NZ_CP096115.1"/>
</dbReference>
<dbReference type="SMART" id="SM00448">
    <property type="entry name" value="REC"/>
    <property type="match status" value="1"/>
</dbReference>
<dbReference type="Gene3D" id="3.40.50.2300">
    <property type="match status" value="1"/>
</dbReference>
<dbReference type="InterPro" id="IPR050595">
    <property type="entry name" value="Bact_response_regulator"/>
</dbReference>
<sequence length="125" mass="13483">MSRIMIVDDEEAIREIMTLFLKRDGHDITAISSGSEAVINFKSSLNSGTPFDLVILDANIPGDIGAIEIIKSIKEHDPEISAVITSGDSVGGAMKKPEDFGFARALKKPFKSADLINLVKSLVHT</sequence>
<keyword evidence="5" id="KW-1185">Reference proteome</keyword>
<dbReference type="InterPro" id="IPR011006">
    <property type="entry name" value="CheY-like_superfamily"/>
</dbReference>
<dbReference type="GeneID" id="74306966"/>
<evidence type="ECO:0000259" key="3">
    <source>
        <dbReference type="PROSITE" id="PS50110"/>
    </source>
</evidence>
<reference evidence="4" key="1">
    <citation type="submission" date="2022-04" db="EMBL/GenBank/DDBJ databases">
        <title>Complete genome of Methanoplanus endosymbiosus DSM 3599.</title>
        <authorList>
            <person name="Chen S.-C."/>
            <person name="You Y.-T."/>
            <person name="Zhou Y.-Z."/>
            <person name="Lai M.-C."/>
        </authorList>
    </citation>
    <scope>NUCLEOTIDE SEQUENCE</scope>
    <source>
        <strain evidence="4">DSM 3599</strain>
    </source>
</reference>
<dbReference type="SUPFAM" id="SSF52172">
    <property type="entry name" value="CheY-like"/>
    <property type="match status" value="1"/>
</dbReference>
<dbReference type="InterPro" id="IPR001789">
    <property type="entry name" value="Sig_transdc_resp-reg_receiver"/>
</dbReference>
<dbReference type="PROSITE" id="PS50110">
    <property type="entry name" value="RESPONSE_REGULATORY"/>
    <property type="match status" value="1"/>
</dbReference>
<feature type="modified residue" description="4-aspartylphosphate" evidence="2">
    <location>
        <position position="57"/>
    </location>
</feature>
<evidence type="ECO:0000313" key="5">
    <source>
        <dbReference type="Proteomes" id="UP001060368"/>
    </source>
</evidence>
<dbReference type="PANTHER" id="PTHR44591">
    <property type="entry name" value="STRESS RESPONSE REGULATOR PROTEIN 1"/>
    <property type="match status" value="1"/>
</dbReference>
<dbReference type="PANTHER" id="PTHR44591:SF3">
    <property type="entry name" value="RESPONSE REGULATORY DOMAIN-CONTAINING PROTEIN"/>
    <property type="match status" value="1"/>
</dbReference>
<evidence type="ECO:0000313" key="4">
    <source>
        <dbReference type="EMBL" id="UUX93424.1"/>
    </source>
</evidence>
<protein>
    <submittedName>
        <fullName evidence="4">Response regulator</fullName>
    </submittedName>
</protein>
<organism evidence="4 5">
    <name type="scientific">Methanoplanus endosymbiosus</name>
    <dbReference type="NCBI Taxonomy" id="33865"/>
    <lineage>
        <taxon>Archaea</taxon>
        <taxon>Methanobacteriati</taxon>
        <taxon>Methanobacteriota</taxon>
        <taxon>Stenosarchaea group</taxon>
        <taxon>Methanomicrobia</taxon>
        <taxon>Methanomicrobiales</taxon>
        <taxon>Methanomicrobiaceae</taxon>
        <taxon>Methanoplanus</taxon>
    </lineage>
</organism>
<proteinExistence type="predicted"/>
<accession>A0A9E7PNB2</accession>
<dbReference type="CDD" id="cd00156">
    <property type="entry name" value="REC"/>
    <property type="match status" value="1"/>
</dbReference>
<name>A0A9E7PNB2_9EURY</name>
<dbReference type="Proteomes" id="UP001060368">
    <property type="component" value="Chromosome"/>
</dbReference>
<gene>
    <name evidence="4" type="ORF">L6E24_04680</name>
</gene>
<evidence type="ECO:0000256" key="1">
    <source>
        <dbReference type="ARBA" id="ARBA00022553"/>
    </source>
</evidence>
<feature type="domain" description="Response regulatory" evidence="3">
    <location>
        <begin position="3"/>
        <end position="123"/>
    </location>
</feature>
<dbReference type="Pfam" id="PF00072">
    <property type="entry name" value="Response_reg"/>
    <property type="match status" value="1"/>
</dbReference>
<dbReference type="AlphaFoldDB" id="A0A9E7PNB2"/>
<evidence type="ECO:0000256" key="2">
    <source>
        <dbReference type="PROSITE-ProRule" id="PRU00169"/>
    </source>
</evidence>